<dbReference type="EMBL" id="CP012333">
    <property type="protein sequence ID" value="AKU97901.1"/>
    <property type="molecule type" value="Genomic_DNA"/>
</dbReference>
<sequence length="61" mass="6470">MQKLGPSGCSRSLASTDSTPALSLNRRGNSQARPHTAAISASLNFESRLRSPIRMGSRVDA</sequence>
<keyword evidence="3" id="KW-1185">Reference proteome</keyword>
<protein>
    <submittedName>
        <fullName evidence="2">Uncharacterized protein</fullName>
    </submittedName>
</protein>
<dbReference type="Proteomes" id="UP000064967">
    <property type="component" value="Chromosome"/>
</dbReference>
<dbReference type="KEGG" id="llu:AKJ09_04565"/>
<accession>A0A0K1PWZ8</accession>
<name>A0A0K1PWZ8_9BACT</name>
<feature type="region of interest" description="Disordered" evidence="1">
    <location>
        <begin position="1"/>
        <end position="36"/>
    </location>
</feature>
<feature type="compositionally biased region" description="Polar residues" evidence="1">
    <location>
        <begin position="9"/>
        <end position="36"/>
    </location>
</feature>
<evidence type="ECO:0000313" key="3">
    <source>
        <dbReference type="Proteomes" id="UP000064967"/>
    </source>
</evidence>
<evidence type="ECO:0000256" key="1">
    <source>
        <dbReference type="SAM" id="MobiDB-lite"/>
    </source>
</evidence>
<gene>
    <name evidence="2" type="ORF">AKJ09_04565</name>
</gene>
<organism evidence="2 3">
    <name type="scientific">Labilithrix luteola</name>
    <dbReference type="NCBI Taxonomy" id="1391654"/>
    <lineage>
        <taxon>Bacteria</taxon>
        <taxon>Pseudomonadati</taxon>
        <taxon>Myxococcota</taxon>
        <taxon>Polyangia</taxon>
        <taxon>Polyangiales</taxon>
        <taxon>Labilitrichaceae</taxon>
        <taxon>Labilithrix</taxon>
    </lineage>
</organism>
<proteinExistence type="predicted"/>
<reference evidence="2 3" key="1">
    <citation type="submission" date="2015-08" db="EMBL/GenBank/DDBJ databases">
        <authorList>
            <person name="Babu N.S."/>
            <person name="Beckwith C.J."/>
            <person name="Beseler K.G."/>
            <person name="Brison A."/>
            <person name="Carone J.V."/>
            <person name="Caskin T.P."/>
            <person name="Diamond M."/>
            <person name="Durham M.E."/>
            <person name="Foxe J.M."/>
            <person name="Go M."/>
            <person name="Henderson B.A."/>
            <person name="Jones I.B."/>
            <person name="McGettigan J.A."/>
            <person name="Micheletti S.J."/>
            <person name="Nasrallah M.E."/>
            <person name="Ortiz D."/>
            <person name="Piller C.R."/>
            <person name="Privatt S.R."/>
            <person name="Schneider S.L."/>
            <person name="Sharp S."/>
            <person name="Smith T.C."/>
            <person name="Stanton J.D."/>
            <person name="Ullery H.E."/>
            <person name="Wilson R.J."/>
            <person name="Serrano M.G."/>
            <person name="Buck G."/>
            <person name="Lee V."/>
            <person name="Wang Y."/>
            <person name="Carvalho R."/>
            <person name="Voegtly L."/>
            <person name="Shi R."/>
            <person name="Duckworth R."/>
            <person name="Johnson A."/>
            <person name="Loviza R."/>
            <person name="Walstead R."/>
            <person name="Shah Z."/>
            <person name="Kiflezghi M."/>
            <person name="Wade K."/>
            <person name="Ball S.L."/>
            <person name="Bradley K.W."/>
            <person name="Asai D.J."/>
            <person name="Bowman C.A."/>
            <person name="Russell D.A."/>
            <person name="Pope W.H."/>
            <person name="Jacobs-Sera D."/>
            <person name="Hendrix R.W."/>
            <person name="Hatfull G.F."/>
        </authorList>
    </citation>
    <scope>NUCLEOTIDE SEQUENCE [LARGE SCALE GENOMIC DNA]</scope>
    <source>
        <strain evidence="2 3">DSM 27648</strain>
    </source>
</reference>
<dbReference type="AlphaFoldDB" id="A0A0K1PWZ8"/>
<evidence type="ECO:0000313" key="2">
    <source>
        <dbReference type="EMBL" id="AKU97901.1"/>
    </source>
</evidence>